<name>A0ABY5YDS6_9FLAO</name>
<evidence type="ECO:0000313" key="2">
    <source>
        <dbReference type="EMBL" id="UWX56354.1"/>
    </source>
</evidence>
<keyword evidence="3" id="KW-1185">Reference proteome</keyword>
<dbReference type="Proteomes" id="UP001059209">
    <property type="component" value="Chromosome"/>
</dbReference>
<protein>
    <submittedName>
        <fullName evidence="2">Uncharacterized protein</fullName>
    </submittedName>
</protein>
<evidence type="ECO:0000256" key="1">
    <source>
        <dbReference type="SAM" id="Phobius"/>
    </source>
</evidence>
<keyword evidence="1" id="KW-0472">Membrane</keyword>
<organism evidence="2 3">
    <name type="scientific">Maribacter litopenaei</name>
    <dbReference type="NCBI Taxonomy" id="2976127"/>
    <lineage>
        <taxon>Bacteria</taxon>
        <taxon>Pseudomonadati</taxon>
        <taxon>Bacteroidota</taxon>
        <taxon>Flavobacteriia</taxon>
        <taxon>Flavobacteriales</taxon>
        <taxon>Flavobacteriaceae</taxon>
        <taxon>Maribacter</taxon>
    </lineage>
</organism>
<evidence type="ECO:0000313" key="3">
    <source>
        <dbReference type="Proteomes" id="UP001059209"/>
    </source>
</evidence>
<sequence>MKYETVYEVTSENLLDMTHIVPIILAVGGIYTFLNAFKKNKKEDKNTKDYFSLILGLTMGIVFTVSSFVRISNSIEKFDKIKRSYRNNEYEVVEGKIENFDPMPYSGHKQESFTVSGIAFDYSDYYGNYYGFHNTASHGGAITKNGQEVRIGYITENYGQNVILKVELKK</sequence>
<dbReference type="RefSeq" id="WP_260574991.1">
    <property type="nucleotide sequence ID" value="NZ_CP104205.1"/>
</dbReference>
<accession>A0ABY5YDS6</accession>
<dbReference type="EMBL" id="CP104205">
    <property type="protein sequence ID" value="UWX56354.1"/>
    <property type="molecule type" value="Genomic_DNA"/>
</dbReference>
<keyword evidence="1" id="KW-1133">Transmembrane helix</keyword>
<proteinExistence type="predicted"/>
<feature type="transmembrane region" description="Helical" evidence="1">
    <location>
        <begin position="50"/>
        <end position="69"/>
    </location>
</feature>
<gene>
    <name evidence="2" type="ORF">NYZ99_09200</name>
</gene>
<reference evidence="2" key="1">
    <citation type="submission" date="2022-09" db="EMBL/GenBank/DDBJ databases">
        <title>Maribacter litopenaei sp. nov., isolated from the intestinal tract of the Pacific White Shrimp, Litopenaeus vannamei.</title>
        <authorList>
            <person name="Kim S.Y."/>
            <person name="Hwang C.Y."/>
        </authorList>
    </citation>
    <scope>NUCLEOTIDE SEQUENCE</scope>
    <source>
        <strain evidence="2">HL-LV01</strain>
    </source>
</reference>
<feature type="transmembrane region" description="Helical" evidence="1">
    <location>
        <begin position="20"/>
        <end position="38"/>
    </location>
</feature>
<keyword evidence="1" id="KW-0812">Transmembrane</keyword>